<evidence type="ECO:0000313" key="2">
    <source>
        <dbReference type="EMBL" id="CAE8588964.1"/>
    </source>
</evidence>
<comment type="caution">
    <text evidence="2">The sequence shown here is derived from an EMBL/GenBank/DDBJ whole genome shotgun (WGS) entry which is preliminary data.</text>
</comment>
<dbReference type="Proteomes" id="UP000654075">
    <property type="component" value="Unassembled WGS sequence"/>
</dbReference>
<feature type="region of interest" description="Disordered" evidence="1">
    <location>
        <begin position="2732"/>
        <end position="2767"/>
    </location>
</feature>
<feature type="compositionally biased region" description="Polar residues" evidence="1">
    <location>
        <begin position="2496"/>
        <end position="2506"/>
    </location>
</feature>
<reference evidence="2" key="1">
    <citation type="submission" date="2021-02" db="EMBL/GenBank/DDBJ databases">
        <authorList>
            <person name="Dougan E. K."/>
            <person name="Rhodes N."/>
            <person name="Thang M."/>
            <person name="Chan C."/>
        </authorList>
    </citation>
    <scope>NUCLEOTIDE SEQUENCE</scope>
</reference>
<organism evidence="2 3">
    <name type="scientific">Polarella glacialis</name>
    <name type="common">Dinoflagellate</name>
    <dbReference type="NCBI Taxonomy" id="89957"/>
    <lineage>
        <taxon>Eukaryota</taxon>
        <taxon>Sar</taxon>
        <taxon>Alveolata</taxon>
        <taxon>Dinophyceae</taxon>
        <taxon>Suessiales</taxon>
        <taxon>Suessiaceae</taxon>
        <taxon>Polarella</taxon>
    </lineage>
</organism>
<accession>A0A813DRU3</accession>
<sequence length="2896" mass="302044">MKATLEVVAEEAKALERLEVIAEEAKAVSQVVALVDKAMDMAVLRRPSDAEFAAIAADAKVVSQALANAALGATLASKAVSEASGIGGTAAADVIDVMQLPSALEEALEEAASKRPSTADIASLATDAKAVSQAAASGATDTCAHIPILSTRTADHFVAFEEVAVPVGTPALCLVPQAHDLLDPAILRLLEIAQSCHRGSISSAGLGAGKCGVQCILKASGAASEPFNLGWSFAGTETADAIDVSMLPEDEAPLSLHFHELDFKKVDHTAFRDELLDGFRSLGYPEEKVTKLHVTLREGSVIADIRGPLDCLQHLKAMPMNSLQVMGSWAVVRMPGMEELGLPETSQKRSLTGISGISDDSKAGSYVEENMASAIVTGFMRTTSPQASPQDKIQELRLPEKSQQRSLTGISRISDDSKAGSYVEENMASAIVTGFMRTTSPHASPQDMSQELGLPEKSQPRALTGISGVSHDSKEGSHVEESMAVAMVTDFISATPTQVSEVSEPPAKQRKVMSEFSPEVSGASSMLEEGLATTMLEGFMSSVPAPTVAKAEVSISDMDIEANELSHTAGVKHACFNGAEVSSARSAQPEAPVMDLFQPPPSTKGAMSEFMDLFQPPSEYAMSSAAFSDMEAGLASGLVSNIVLSSSNFKGLSEGGESVQDFDAMTSVVSSDGQRAISADMMKNLMETMGAHERPVMPEAVAKAEEAGPPRALSKAVSIVSSQPEAGAAAAMIADAMVGVPAIQAMDRAVTRRPSDAEFAAMAADARALSQALAGEALANAALKATLASRAVSEASGIGGTAAADFIDVMQLPSAPAEEAPMTTDLRRQVSDATIKEAAEDATRLIADNAMVALRVPTQEVLSQLGADEEDELEMARHIIEEAQMPLVRTPGASSAGAFTVGSEDLEGSLAVHLVHQLAHALPKVSPRASSVSSLPSQEVDLPTQADIPFAMTSSAGSAAAFTALSMDVESLVVHQILGSITEPQVSPPASSASQALTQEASLPTQGASLPAQEVNIPFAITSSAGSAEAFTVVSEDVLPPASSAQISGAITPSAGSLAGFTDRSEDIEASVAHQILRGIAEPQVSALISSAPRAPTQEASLPTREASPPVSLVPRALSDAGVTSNASSELEGGVAKHLVDALLQEVQNPGAVTPSAGSLAGFTALSEDIEASVAHQILRGIAEPQVSALISAQNPGARPPSAGSLAGFTALSEDVEASVAHQILRGIAEPQASAQNPGARPPSAGSLAGFTALSEDVEASVAQQILRGFAEPQVSAQNPGARPPSAGSLAGFTALSEDVEASVAHQILRGIAEPQVSARISSAQISGAITPSAGSLAGFTDRSEDIEASVAHQILRGIAEPQVSALISSAPRAPTQEASLPTRALSDAGVASNASSELEGGVAKHLVDELLQEGVEHERELLQRELSDRLRPGAGLSADGPLGFDKTQVDQDTSGLGRMTLGMTAMGLTGMTAITQQSSFMNSQISQMVEADSWMSTGPPEGLEEATAVQAAKRQVDQAQAKASKLPTTIEQLQTDRSHSDAAVLSARSSEADHVDIARQLAQELTGEADLRAGADTADIDAGSRVFSDAAFCIAQNVTHALELSEAPEGSFMSGTRSGGSNAEVEMAEQLTVRAVKAAETLHEASLKADAASSVSFSFSAAELAAAEAPQLESGPPAAPFGLPPLSQRSMGTRSFGSVVLDDASSAAASDAAFVTAHLMMDDLTLRVPAQADELPAPSEGAEASAVASDASLLGSAAADFIDVTKLPSAKVDRVMSLASVSFSAGPSEVVYGDTAFEAVKRSLDAANAPLISLPVASEFQDEDVHDMASEAAKRSFPILTSPGTLESLPECSVASEILDQDMASEAAKRSFSAFASPGLLKSLPSGSDASQILDEDATSEAAKRSFSVFASTGALKSLPSGSVASQILDEDATSEAARRSLPALAGPGPLKSLPDASVASEILDEDATSEAAKRSFSAFASPGPLKSLPEGSVASEILDEDATSEAVNRTTDAVPRVQPPMSSVAFSVASEVADDDAASEAMRKTMDAAYSHSPILSGRDYSIALSVASEVVDEDVAAEAVKRSLHAVYDCGAVSPPETSVALSVASEVADEDAAAEVVTRCLYEFASPAAIMQEASVHRSTASDVIDEDAASEAVNRSWAGAHDYANAAVSDAAHAARNSSAREPLTPTSVAGESVVTAGASVLIEDMANDMINYAVLRSNLPDADSVVESEARTDQEQAIQQALAEEEARIRAIVDAEIKRLSAEQAELAQQRAAAAANEAIRLATLEAEQLKQLEKEAVLREQQASGALQKVAAQELTLRKAAEKEAEHRAAEEEARSKKAAEKEEERKNAEEKSRLRALAQEEARLQRESGARQTDEQAREEEAQRVKQELARKEALELSAVKQSEAEAKARQLVLKEEERVKSERETDSARLRAAQESAAKAQELAEEKAKQAEEKSQEADTARKAASEAASRSPSDDNDILGRLVKSCVNSATSSSVEAKNMPLEGGDTTQTFPRSDDPSLFDLTATATQFPRAAAGAEVTLQFQSTTAGLWASGLAMSSTAPPRIGMGSRQGPEVPSLWEPHSRSDGFNAYGWRASPSEVSDSLPASEYTTPRDEEDVVPTFAPKFFADTIPVSQRHDPVDPEAPTLKAPFSHRSAEMEYDNERVPIFVPSSARAGLKQKEHGFSRPVPARSEHLARDAAAASKDQLVDPNIISQLCALLNPPDTPPSEYERIRRGPASTWARSPELSARSLSQRSARSLSQRSAQAIAAPPLPVARKLLSARSDEAMQQVAPAAECGPLKALLHSQRSELQFSPARESGRSVGSQARRVPAKSEASSNAWSAPLGSEATPTPKSLRRKDVHEEGMVEFQEFERYLLAEHPQAEGLP</sequence>
<protein>
    <submittedName>
        <fullName evidence="2">Uncharacterized protein</fullName>
    </submittedName>
</protein>
<feature type="region of interest" description="Disordered" evidence="1">
    <location>
        <begin position="2820"/>
        <end position="2871"/>
    </location>
</feature>
<feature type="compositionally biased region" description="Low complexity" evidence="1">
    <location>
        <begin position="2756"/>
        <end position="2767"/>
    </location>
</feature>
<feature type="compositionally biased region" description="Basic and acidic residues" evidence="1">
    <location>
        <begin position="2451"/>
        <end position="2474"/>
    </location>
</feature>
<evidence type="ECO:0000256" key="1">
    <source>
        <dbReference type="SAM" id="MobiDB-lite"/>
    </source>
</evidence>
<feature type="region of interest" description="Disordered" evidence="1">
    <location>
        <begin position="497"/>
        <end position="516"/>
    </location>
</feature>
<feature type="region of interest" description="Disordered" evidence="1">
    <location>
        <begin position="1433"/>
        <end position="1454"/>
    </location>
</feature>
<proteinExistence type="predicted"/>
<dbReference type="EMBL" id="CAJNNV010003414">
    <property type="protein sequence ID" value="CAE8588964.1"/>
    <property type="molecule type" value="Genomic_DNA"/>
</dbReference>
<gene>
    <name evidence="2" type="ORF">PGLA1383_LOCUS7743</name>
</gene>
<keyword evidence="3" id="KW-1185">Reference proteome</keyword>
<feature type="compositionally biased region" description="Basic and acidic residues" evidence="1">
    <location>
        <begin position="2328"/>
        <end position="2403"/>
    </location>
</feature>
<dbReference type="OMA" id="WESAFEE"/>
<feature type="non-terminal residue" evidence="2">
    <location>
        <position position="2896"/>
    </location>
</feature>
<name>A0A813DRU3_POLGL</name>
<feature type="compositionally biased region" description="Basic and acidic residues" evidence="1">
    <location>
        <begin position="2411"/>
        <end position="2438"/>
    </location>
</feature>
<evidence type="ECO:0000313" key="3">
    <source>
        <dbReference type="Proteomes" id="UP000654075"/>
    </source>
</evidence>
<feature type="region of interest" description="Disordered" evidence="1">
    <location>
        <begin position="2328"/>
        <end position="2529"/>
    </location>
</feature>
<feature type="compositionally biased region" description="Low complexity" evidence="1">
    <location>
        <begin position="2439"/>
        <end position="2450"/>
    </location>
</feature>